<dbReference type="AlphaFoldDB" id="A0A438K479"/>
<protein>
    <submittedName>
        <fullName evidence="8">Calcium-dependent protein kinase 9</fullName>
    </submittedName>
</protein>
<evidence type="ECO:0000256" key="5">
    <source>
        <dbReference type="ARBA" id="ARBA00022777"/>
    </source>
</evidence>
<evidence type="ECO:0000313" key="9">
    <source>
        <dbReference type="Proteomes" id="UP000288805"/>
    </source>
</evidence>
<keyword evidence="4" id="KW-0547">Nucleotide-binding</keyword>
<dbReference type="InterPro" id="IPR011009">
    <property type="entry name" value="Kinase-like_dom_sf"/>
</dbReference>
<dbReference type="GO" id="GO:0005524">
    <property type="term" value="F:ATP binding"/>
    <property type="evidence" value="ECO:0007669"/>
    <property type="project" value="UniProtKB-KW"/>
</dbReference>
<dbReference type="GO" id="GO:0004674">
    <property type="term" value="F:protein serine/threonine kinase activity"/>
    <property type="evidence" value="ECO:0007669"/>
    <property type="project" value="UniProtKB-KW"/>
</dbReference>
<keyword evidence="2" id="KW-0723">Serine/threonine-protein kinase</keyword>
<evidence type="ECO:0000256" key="1">
    <source>
        <dbReference type="ARBA" id="ARBA00005354"/>
    </source>
</evidence>
<gene>
    <name evidence="8" type="primary">CPK9_0</name>
    <name evidence="8" type="ORF">CK203_005568</name>
</gene>
<keyword evidence="6" id="KW-0067">ATP-binding</keyword>
<name>A0A438K479_VITVI</name>
<dbReference type="EMBL" id="QGNW01000017">
    <property type="protein sequence ID" value="RVX16009.1"/>
    <property type="molecule type" value="Genomic_DNA"/>
</dbReference>
<dbReference type="InterPro" id="IPR002048">
    <property type="entry name" value="EF_hand_dom"/>
</dbReference>
<dbReference type="PANTHER" id="PTHR24349">
    <property type="entry name" value="SERINE/THREONINE-PROTEIN KINASE"/>
    <property type="match status" value="1"/>
</dbReference>
<comment type="similarity">
    <text evidence="1">Belongs to the protein kinase superfamily. CAMK Ser/Thr protein kinase family. CaMK subfamily.</text>
</comment>
<feature type="domain" description="EF-hand" evidence="7">
    <location>
        <begin position="65"/>
        <end position="82"/>
    </location>
</feature>
<evidence type="ECO:0000256" key="3">
    <source>
        <dbReference type="ARBA" id="ARBA00022679"/>
    </source>
</evidence>
<dbReference type="InterPro" id="IPR050205">
    <property type="entry name" value="CDPK_Ser/Thr_kinases"/>
</dbReference>
<dbReference type="Proteomes" id="UP000288805">
    <property type="component" value="Unassembled WGS sequence"/>
</dbReference>
<accession>A0A438K479</accession>
<dbReference type="GO" id="GO:0005509">
    <property type="term" value="F:calcium ion binding"/>
    <property type="evidence" value="ECO:0007669"/>
    <property type="project" value="InterPro"/>
</dbReference>
<evidence type="ECO:0000313" key="8">
    <source>
        <dbReference type="EMBL" id="RVX16009.1"/>
    </source>
</evidence>
<evidence type="ECO:0000256" key="4">
    <source>
        <dbReference type="ARBA" id="ARBA00022741"/>
    </source>
</evidence>
<dbReference type="Gene3D" id="1.10.510.10">
    <property type="entry name" value="Transferase(Phosphotransferase) domain 1"/>
    <property type="match status" value="1"/>
</dbReference>
<dbReference type="SUPFAM" id="SSF56112">
    <property type="entry name" value="Protein kinase-like (PK-like)"/>
    <property type="match status" value="1"/>
</dbReference>
<dbReference type="PROSITE" id="PS50222">
    <property type="entry name" value="EF_HAND_2"/>
    <property type="match status" value="1"/>
</dbReference>
<evidence type="ECO:0000256" key="2">
    <source>
        <dbReference type="ARBA" id="ARBA00022527"/>
    </source>
</evidence>
<proteinExistence type="inferred from homology"/>
<reference evidence="8 9" key="1">
    <citation type="journal article" date="2018" name="PLoS Genet.">
        <title>Population sequencing reveals clonal diversity and ancestral inbreeding in the grapevine cultivar Chardonnay.</title>
        <authorList>
            <person name="Roach M.J."/>
            <person name="Johnson D.L."/>
            <person name="Bohlmann J."/>
            <person name="van Vuuren H.J."/>
            <person name="Jones S.J."/>
            <person name="Pretorius I.S."/>
            <person name="Schmidt S.A."/>
            <person name="Borneman A.R."/>
        </authorList>
    </citation>
    <scope>NUCLEOTIDE SEQUENCE [LARGE SCALE GENOMIC DNA]</scope>
    <source>
        <strain evidence="9">cv. Chardonnay</strain>
        <tissue evidence="8">Leaf</tissue>
    </source>
</reference>
<comment type="caution">
    <text evidence="8">The sequence shown here is derived from an EMBL/GenBank/DDBJ whole genome shotgun (WGS) entry which is preliminary data.</text>
</comment>
<evidence type="ECO:0000256" key="6">
    <source>
        <dbReference type="ARBA" id="ARBA00022840"/>
    </source>
</evidence>
<sequence length="82" mass="9368">MHMSFDLKISKSQCRDEKSIFDAILQGYIDFESAPWPSTSASAKDLIKRMLMKDPKKRITACAKNDGRISYEEFVAMMKKGT</sequence>
<keyword evidence="5 8" id="KW-0418">Kinase</keyword>
<evidence type="ECO:0000259" key="7">
    <source>
        <dbReference type="PROSITE" id="PS50222"/>
    </source>
</evidence>
<organism evidence="8 9">
    <name type="scientific">Vitis vinifera</name>
    <name type="common">Grape</name>
    <dbReference type="NCBI Taxonomy" id="29760"/>
    <lineage>
        <taxon>Eukaryota</taxon>
        <taxon>Viridiplantae</taxon>
        <taxon>Streptophyta</taxon>
        <taxon>Embryophyta</taxon>
        <taxon>Tracheophyta</taxon>
        <taxon>Spermatophyta</taxon>
        <taxon>Magnoliopsida</taxon>
        <taxon>eudicotyledons</taxon>
        <taxon>Gunneridae</taxon>
        <taxon>Pentapetalae</taxon>
        <taxon>rosids</taxon>
        <taxon>Vitales</taxon>
        <taxon>Vitaceae</taxon>
        <taxon>Viteae</taxon>
        <taxon>Vitis</taxon>
    </lineage>
</organism>
<keyword evidence="3" id="KW-0808">Transferase</keyword>